<dbReference type="Pfam" id="PF14339">
    <property type="entry name" value="DUF4394"/>
    <property type="match status" value="1"/>
</dbReference>
<dbReference type="Proteomes" id="UP000319852">
    <property type="component" value="Chromosome"/>
</dbReference>
<keyword evidence="3" id="KW-1185">Reference proteome</keyword>
<accession>A0A517MQ82</accession>
<gene>
    <name evidence="2" type="ORF">HG15A2_02930</name>
</gene>
<organism evidence="2 3">
    <name type="scientific">Adhaeretor mobilis</name>
    <dbReference type="NCBI Taxonomy" id="1930276"/>
    <lineage>
        <taxon>Bacteria</taxon>
        <taxon>Pseudomonadati</taxon>
        <taxon>Planctomycetota</taxon>
        <taxon>Planctomycetia</taxon>
        <taxon>Pirellulales</taxon>
        <taxon>Lacipirellulaceae</taxon>
        <taxon>Adhaeretor</taxon>
    </lineage>
</organism>
<evidence type="ECO:0000313" key="3">
    <source>
        <dbReference type="Proteomes" id="UP000319852"/>
    </source>
</evidence>
<sequence length="162" mass="17617">MMSRHRNGSAVTDVFGLCGNCRVAIQPETTALLNRFPLADQLWMVNDFQEHLRVNVDSGTTATDSSLLYATGDGHDDTVPLITEVVYANKFAGAVSTTAYYSDTSSEADDKSWLATSSVPNRGELRTVATSGKVRRQRRPRRATCVCVYARRLKGKLAGAAA</sequence>
<dbReference type="EMBL" id="CP036263">
    <property type="protein sequence ID" value="QDS97034.1"/>
    <property type="molecule type" value="Genomic_DNA"/>
</dbReference>
<name>A0A517MQ82_9BACT</name>
<reference evidence="2 3" key="1">
    <citation type="submission" date="2019-02" db="EMBL/GenBank/DDBJ databases">
        <title>Deep-cultivation of Planctomycetes and their phenomic and genomic characterization uncovers novel biology.</title>
        <authorList>
            <person name="Wiegand S."/>
            <person name="Jogler M."/>
            <person name="Boedeker C."/>
            <person name="Pinto D."/>
            <person name="Vollmers J."/>
            <person name="Rivas-Marin E."/>
            <person name="Kohn T."/>
            <person name="Peeters S.H."/>
            <person name="Heuer A."/>
            <person name="Rast P."/>
            <person name="Oberbeckmann S."/>
            <person name="Bunk B."/>
            <person name="Jeske O."/>
            <person name="Meyerdierks A."/>
            <person name="Storesund J.E."/>
            <person name="Kallscheuer N."/>
            <person name="Luecker S."/>
            <person name="Lage O.M."/>
            <person name="Pohl T."/>
            <person name="Merkel B.J."/>
            <person name="Hornburger P."/>
            <person name="Mueller R.-W."/>
            <person name="Bruemmer F."/>
            <person name="Labrenz M."/>
            <person name="Spormann A.M."/>
            <person name="Op den Camp H."/>
            <person name="Overmann J."/>
            <person name="Amann R."/>
            <person name="Jetten M.S.M."/>
            <person name="Mascher T."/>
            <person name="Medema M.H."/>
            <person name="Devos D.P."/>
            <person name="Kaster A.-K."/>
            <person name="Ovreas L."/>
            <person name="Rohde M."/>
            <person name="Galperin M.Y."/>
            <person name="Jogler C."/>
        </authorList>
    </citation>
    <scope>NUCLEOTIDE SEQUENCE [LARGE SCALE GENOMIC DNA]</scope>
    <source>
        <strain evidence="2 3">HG15A2</strain>
    </source>
</reference>
<proteinExistence type="predicted"/>
<dbReference type="RefSeq" id="WP_145057098.1">
    <property type="nucleotide sequence ID" value="NZ_CP036263.1"/>
</dbReference>
<dbReference type="InterPro" id="IPR025507">
    <property type="entry name" value="DUF4394"/>
</dbReference>
<evidence type="ECO:0000313" key="2">
    <source>
        <dbReference type="EMBL" id="QDS97034.1"/>
    </source>
</evidence>
<dbReference type="KEGG" id="amob:HG15A2_02930"/>
<evidence type="ECO:0000259" key="1">
    <source>
        <dbReference type="Pfam" id="PF14339"/>
    </source>
</evidence>
<protein>
    <recommendedName>
        <fullName evidence="1">DUF4394 domain-containing protein</fullName>
    </recommendedName>
</protein>
<dbReference type="AlphaFoldDB" id="A0A517MQ82"/>
<feature type="domain" description="DUF4394" evidence="1">
    <location>
        <begin position="37"/>
        <end position="132"/>
    </location>
</feature>